<dbReference type="UniPathway" id="UPA00060">
    <property type="reaction ID" value="UER00138"/>
</dbReference>
<dbReference type="GO" id="GO:0005524">
    <property type="term" value="F:ATP binding"/>
    <property type="evidence" value="ECO:0007669"/>
    <property type="project" value="UniProtKB-KW"/>
</dbReference>
<evidence type="ECO:0000313" key="8">
    <source>
        <dbReference type="EMBL" id="PHZ85760.1"/>
    </source>
</evidence>
<dbReference type="GO" id="GO:0009229">
    <property type="term" value="P:thiamine diphosphate biosynthetic process"/>
    <property type="evidence" value="ECO:0007669"/>
    <property type="project" value="UniProtKB-UniPathway"/>
</dbReference>
<evidence type="ECO:0000259" key="7">
    <source>
        <dbReference type="Pfam" id="PF08543"/>
    </source>
</evidence>
<dbReference type="RefSeq" id="WP_099471345.1">
    <property type="nucleotide sequence ID" value="NZ_CP041025.1"/>
</dbReference>
<dbReference type="SUPFAM" id="SSF53613">
    <property type="entry name" value="Ribokinase-like"/>
    <property type="match status" value="1"/>
</dbReference>
<comment type="caution">
    <text evidence="8">The sequence shown here is derived from an EMBL/GenBank/DDBJ whole genome shotgun (WGS) entry which is preliminary data.</text>
</comment>
<accession>A0A2G4YU47</accession>
<dbReference type="InterPro" id="IPR013749">
    <property type="entry name" value="PM/HMP-P_kinase-1"/>
</dbReference>
<organism evidence="8 9">
    <name type="scientific">Paremcibacter congregatus</name>
    <dbReference type="NCBI Taxonomy" id="2043170"/>
    <lineage>
        <taxon>Bacteria</taxon>
        <taxon>Pseudomonadati</taxon>
        <taxon>Pseudomonadota</taxon>
        <taxon>Alphaproteobacteria</taxon>
        <taxon>Emcibacterales</taxon>
        <taxon>Emcibacteraceae</taxon>
        <taxon>Paremcibacter</taxon>
    </lineage>
</organism>
<keyword evidence="4" id="KW-0547">Nucleotide-binding</keyword>
<evidence type="ECO:0000256" key="3">
    <source>
        <dbReference type="ARBA" id="ARBA00022679"/>
    </source>
</evidence>
<keyword evidence="6" id="KW-0067">ATP-binding</keyword>
<sequence>MHKSIHGKILTIAGSDPSGGAGIQADIKTIAALGGYAMAAITCLTVQNSLKVYDSHPVAAEIVSAQVRAVMEDMPPDAIKLGMLGTAEIVESLAALLRQLPPVPLVVDPVILSTSGHELLSPRGIDIMKQDVFPLITLLTPNLGEAAKLLDGPEITTVAEMKQAGEKLRALGPESVLIKGGHLSADILTDVLVCSEGVFEYSSPAIKTRHTHGTGCTLASAIATGLAQGKGVLTGVEQAREYVQKAISAAPGFGAGNGPLNHSVFLD</sequence>
<keyword evidence="3" id="KW-0808">Transferase</keyword>
<dbReference type="EMBL" id="PDEM01000009">
    <property type="protein sequence ID" value="PHZ85760.1"/>
    <property type="molecule type" value="Genomic_DNA"/>
</dbReference>
<dbReference type="GO" id="GO:0005829">
    <property type="term" value="C:cytosol"/>
    <property type="evidence" value="ECO:0007669"/>
    <property type="project" value="TreeGrafter"/>
</dbReference>
<evidence type="ECO:0000256" key="5">
    <source>
        <dbReference type="ARBA" id="ARBA00022777"/>
    </source>
</evidence>
<evidence type="ECO:0000256" key="6">
    <source>
        <dbReference type="ARBA" id="ARBA00022840"/>
    </source>
</evidence>
<dbReference type="EC" id="2.7.1.49" evidence="2"/>
<reference evidence="8 9" key="1">
    <citation type="submission" date="2017-10" db="EMBL/GenBank/DDBJ databases">
        <title>Frigbacter circumglobatus gen. nov. sp. nov., isolated from sediment cultured in situ.</title>
        <authorList>
            <person name="Zhao Z."/>
        </authorList>
    </citation>
    <scope>NUCLEOTIDE SEQUENCE [LARGE SCALE GENOMIC DNA]</scope>
    <source>
        <strain evidence="8 9">ZYL</strain>
    </source>
</reference>
<dbReference type="Gene3D" id="3.40.1190.20">
    <property type="match status" value="1"/>
</dbReference>
<dbReference type="CDD" id="cd01169">
    <property type="entry name" value="HMPP_kinase"/>
    <property type="match status" value="1"/>
</dbReference>
<feature type="domain" description="Pyridoxamine kinase/Phosphomethylpyrimidine kinase" evidence="7">
    <location>
        <begin position="16"/>
        <end position="261"/>
    </location>
</feature>
<dbReference type="FunCoup" id="A0A2G4YU47">
    <property type="interactions" value="507"/>
</dbReference>
<dbReference type="Proteomes" id="UP000229730">
    <property type="component" value="Unassembled WGS sequence"/>
</dbReference>
<dbReference type="GO" id="GO:0008902">
    <property type="term" value="F:hydroxymethylpyrimidine kinase activity"/>
    <property type="evidence" value="ECO:0007669"/>
    <property type="project" value="UniProtKB-EC"/>
</dbReference>
<dbReference type="PANTHER" id="PTHR20858:SF17">
    <property type="entry name" value="HYDROXYMETHYLPYRIMIDINE_PHOSPHOMETHYLPYRIMIDINE KINASE THI20-RELATED"/>
    <property type="match status" value="1"/>
</dbReference>
<dbReference type="FunFam" id="3.40.1190.20:FF:000003">
    <property type="entry name" value="Phosphomethylpyrimidine kinase ThiD"/>
    <property type="match status" value="1"/>
</dbReference>
<evidence type="ECO:0000313" key="9">
    <source>
        <dbReference type="Proteomes" id="UP000229730"/>
    </source>
</evidence>
<gene>
    <name evidence="8" type="primary">thiD</name>
    <name evidence="8" type="ORF">CRD36_03505</name>
</gene>
<name>A0A2G4YU47_9PROT</name>
<dbReference type="InterPro" id="IPR029056">
    <property type="entry name" value="Ribokinase-like"/>
</dbReference>
<proteinExistence type="predicted"/>
<keyword evidence="5 8" id="KW-0418">Kinase</keyword>
<evidence type="ECO:0000256" key="2">
    <source>
        <dbReference type="ARBA" id="ARBA00012135"/>
    </source>
</evidence>
<dbReference type="GO" id="GO:0009228">
    <property type="term" value="P:thiamine biosynthetic process"/>
    <property type="evidence" value="ECO:0007669"/>
    <property type="project" value="InterPro"/>
</dbReference>
<evidence type="ECO:0000256" key="1">
    <source>
        <dbReference type="ARBA" id="ARBA00004948"/>
    </source>
</evidence>
<dbReference type="AlphaFoldDB" id="A0A2G4YU47"/>
<dbReference type="InParanoid" id="A0A2G4YU47"/>
<protein>
    <recommendedName>
        <fullName evidence="2">hydroxymethylpyrimidine kinase</fullName>
        <ecNumber evidence="2">2.7.1.49</ecNumber>
    </recommendedName>
</protein>
<dbReference type="NCBIfam" id="TIGR00097">
    <property type="entry name" value="HMP-P_kinase"/>
    <property type="match status" value="1"/>
</dbReference>
<dbReference type="OrthoDB" id="9810880at2"/>
<dbReference type="InterPro" id="IPR004399">
    <property type="entry name" value="HMP/HMP-P_kinase_dom"/>
</dbReference>
<dbReference type="PANTHER" id="PTHR20858">
    <property type="entry name" value="PHOSPHOMETHYLPYRIMIDINE KINASE"/>
    <property type="match status" value="1"/>
</dbReference>
<dbReference type="GO" id="GO:0008972">
    <property type="term" value="F:phosphomethylpyrimidine kinase activity"/>
    <property type="evidence" value="ECO:0007669"/>
    <property type="project" value="InterPro"/>
</dbReference>
<keyword evidence="9" id="KW-1185">Reference proteome</keyword>
<comment type="pathway">
    <text evidence="1">Cofactor biosynthesis; thiamine diphosphate biosynthesis.</text>
</comment>
<evidence type="ECO:0000256" key="4">
    <source>
        <dbReference type="ARBA" id="ARBA00022741"/>
    </source>
</evidence>
<dbReference type="Pfam" id="PF08543">
    <property type="entry name" value="Phos_pyr_kin"/>
    <property type="match status" value="1"/>
</dbReference>